<keyword evidence="1" id="KW-0472">Membrane</keyword>
<evidence type="ECO:0008006" key="4">
    <source>
        <dbReference type="Google" id="ProtNLM"/>
    </source>
</evidence>
<comment type="caution">
    <text evidence="2">The sequence shown here is derived from an EMBL/GenBank/DDBJ whole genome shotgun (WGS) entry which is preliminary data.</text>
</comment>
<sequence length="293" mass="32889">MSSPMGADISHPQDRLWSAIYPVNAPSKQRTDRKMQVLALGLSRSGTDSLRQALVMLGYRGVYHGWEISGGSPEDVAFWIPWLKRKFAKGGYDCASFLPGLTAAKFDTVLGDREAITDAPANMFGEELMLAYPDTKIVLNRRQIDAWYRSMQGTAIAAFSPLLWWCGWFDGTLYWLWRTYHLSLIEWAKGDYGRYGKEAHLAHYEKLEELCQRNGKEYINWSVEDGWGPLCEFLGKPVPEEPFPHGNAAGQQFNANIERALGNCVKNALVRSMVIVTAAAAMGGAIAFRLRRS</sequence>
<evidence type="ECO:0000256" key="1">
    <source>
        <dbReference type="SAM" id="Phobius"/>
    </source>
</evidence>
<dbReference type="SUPFAM" id="SSF52540">
    <property type="entry name" value="P-loop containing nucleoside triphosphate hydrolases"/>
    <property type="match status" value="1"/>
</dbReference>
<keyword evidence="3" id="KW-1185">Reference proteome</keyword>
<dbReference type="PANTHER" id="PTHR36978:SF8">
    <property type="entry name" value="NAD DEPENDENT EPIMERASE_DEHYDRATASE"/>
    <property type="match status" value="1"/>
</dbReference>
<dbReference type="Gene3D" id="3.40.50.300">
    <property type="entry name" value="P-loop containing nucleotide triphosphate hydrolases"/>
    <property type="match status" value="1"/>
</dbReference>
<keyword evidence="1" id="KW-1133">Transmembrane helix</keyword>
<gene>
    <name evidence="2" type="ORF">LTR24_002485</name>
</gene>
<evidence type="ECO:0000313" key="3">
    <source>
        <dbReference type="Proteomes" id="UP001345013"/>
    </source>
</evidence>
<organism evidence="2 3">
    <name type="scientific">Lithohypha guttulata</name>
    <dbReference type="NCBI Taxonomy" id="1690604"/>
    <lineage>
        <taxon>Eukaryota</taxon>
        <taxon>Fungi</taxon>
        <taxon>Dikarya</taxon>
        <taxon>Ascomycota</taxon>
        <taxon>Pezizomycotina</taxon>
        <taxon>Eurotiomycetes</taxon>
        <taxon>Chaetothyriomycetidae</taxon>
        <taxon>Chaetothyriales</taxon>
        <taxon>Trichomeriaceae</taxon>
        <taxon>Lithohypha</taxon>
    </lineage>
</organism>
<dbReference type="Pfam" id="PF17784">
    <property type="entry name" value="Sulfotransfer_4"/>
    <property type="match status" value="1"/>
</dbReference>
<dbReference type="InterPro" id="IPR040632">
    <property type="entry name" value="Sulfotransfer_4"/>
</dbReference>
<evidence type="ECO:0000313" key="2">
    <source>
        <dbReference type="EMBL" id="KAK5096723.1"/>
    </source>
</evidence>
<dbReference type="EMBL" id="JAVRRG010000021">
    <property type="protein sequence ID" value="KAK5096723.1"/>
    <property type="molecule type" value="Genomic_DNA"/>
</dbReference>
<proteinExistence type="predicted"/>
<keyword evidence="1" id="KW-0812">Transmembrane</keyword>
<name>A0ABR0KJR0_9EURO</name>
<protein>
    <recommendedName>
        <fullName evidence="4">P-loop containing nucleoside triphosphate hydrolase protein</fullName>
    </recommendedName>
</protein>
<accession>A0ABR0KJR0</accession>
<reference evidence="2 3" key="1">
    <citation type="submission" date="2023-08" db="EMBL/GenBank/DDBJ databases">
        <title>Black Yeasts Isolated from many extreme environments.</title>
        <authorList>
            <person name="Coleine C."/>
            <person name="Stajich J.E."/>
            <person name="Selbmann L."/>
        </authorList>
    </citation>
    <scope>NUCLEOTIDE SEQUENCE [LARGE SCALE GENOMIC DNA]</scope>
    <source>
        <strain evidence="2 3">CCFEE 5885</strain>
    </source>
</reference>
<feature type="transmembrane region" description="Helical" evidence="1">
    <location>
        <begin position="268"/>
        <end position="288"/>
    </location>
</feature>
<dbReference type="Proteomes" id="UP001345013">
    <property type="component" value="Unassembled WGS sequence"/>
</dbReference>
<dbReference type="PANTHER" id="PTHR36978">
    <property type="entry name" value="P-LOOP CONTAINING NUCLEOTIDE TRIPHOSPHATE HYDROLASE"/>
    <property type="match status" value="1"/>
</dbReference>
<dbReference type="InterPro" id="IPR027417">
    <property type="entry name" value="P-loop_NTPase"/>
</dbReference>